<evidence type="ECO:0000256" key="4">
    <source>
        <dbReference type="ARBA" id="ARBA00022454"/>
    </source>
</evidence>
<keyword evidence="4 7" id="KW-0158">Chromosome</keyword>
<keyword evidence="10" id="KW-1185">Reference proteome</keyword>
<dbReference type="EMBL" id="CAJVPP010001847">
    <property type="protein sequence ID" value="CAG8575753.1"/>
    <property type="molecule type" value="Genomic_DNA"/>
</dbReference>
<dbReference type="GO" id="GO:0031492">
    <property type="term" value="F:nucleosomal DNA binding"/>
    <property type="evidence" value="ECO:0007669"/>
    <property type="project" value="TreeGrafter"/>
</dbReference>
<evidence type="ECO:0000313" key="10">
    <source>
        <dbReference type="Proteomes" id="UP000789375"/>
    </source>
</evidence>
<dbReference type="InterPro" id="IPR005819">
    <property type="entry name" value="H1/H5"/>
</dbReference>
<dbReference type="FunFam" id="1.10.10.10:FF:000140">
    <property type="entry name" value="Histone H1.0"/>
    <property type="match status" value="1"/>
</dbReference>
<evidence type="ECO:0000256" key="3">
    <source>
        <dbReference type="ARBA" id="ARBA00020833"/>
    </source>
</evidence>
<evidence type="ECO:0000259" key="8">
    <source>
        <dbReference type="PROSITE" id="PS51504"/>
    </source>
</evidence>
<evidence type="ECO:0000256" key="2">
    <source>
        <dbReference type="ARBA" id="ARBA00004286"/>
    </source>
</evidence>
<dbReference type="GO" id="GO:0003690">
    <property type="term" value="F:double-stranded DNA binding"/>
    <property type="evidence" value="ECO:0007669"/>
    <property type="project" value="TreeGrafter"/>
</dbReference>
<dbReference type="AlphaFoldDB" id="A0A9N9BSK1"/>
<dbReference type="SMART" id="SM00526">
    <property type="entry name" value="H15"/>
    <property type="match status" value="1"/>
</dbReference>
<keyword evidence="5 7" id="KW-0238">DNA-binding</keyword>
<comment type="subcellular location">
    <subcellularLocation>
        <location evidence="2">Chromosome</location>
    </subcellularLocation>
    <subcellularLocation>
        <location evidence="1 7">Nucleus</location>
    </subcellularLocation>
</comment>
<dbReference type="PRINTS" id="PR00624">
    <property type="entry name" value="HISTONEH5"/>
</dbReference>
<evidence type="ECO:0000256" key="6">
    <source>
        <dbReference type="ARBA" id="ARBA00023242"/>
    </source>
</evidence>
<dbReference type="GO" id="GO:0005634">
    <property type="term" value="C:nucleus"/>
    <property type="evidence" value="ECO:0007669"/>
    <property type="project" value="UniProtKB-SubCell"/>
</dbReference>
<dbReference type="Pfam" id="PF00538">
    <property type="entry name" value="Linker_histone"/>
    <property type="match status" value="1"/>
</dbReference>
<accession>A0A9N9BSK1</accession>
<dbReference type="PANTHER" id="PTHR11467:SF36">
    <property type="entry name" value="HISTONE 24-RELATED"/>
    <property type="match status" value="1"/>
</dbReference>
<name>A0A9N9BSK1_FUNMO</name>
<dbReference type="GO" id="GO:0030261">
    <property type="term" value="P:chromosome condensation"/>
    <property type="evidence" value="ECO:0007669"/>
    <property type="project" value="TreeGrafter"/>
</dbReference>
<comment type="similarity">
    <text evidence="7">Belongs to the histone H1/H5 family.</text>
</comment>
<protein>
    <recommendedName>
        <fullName evidence="3">Histone H1</fullName>
    </recommendedName>
</protein>
<dbReference type="GO" id="GO:0000786">
    <property type="term" value="C:nucleosome"/>
    <property type="evidence" value="ECO:0007669"/>
    <property type="project" value="InterPro"/>
</dbReference>
<gene>
    <name evidence="9" type="ORF">FMOSSE_LOCUS7689</name>
</gene>
<dbReference type="PANTHER" id="PTHR11467">
    <property type="entry name" value="HISTONE H1"/>
    <property type="match status" value="1"/>
</dbReference>
<dbReference type="InterPro" id="IPR036390">
    <property type="entry name" value="WH_DNA-bd_sf"/>
</dbReference>
<dbReference type="GO" id="GO:0045910">
    <property type="term" value="P:negative regulation of DNA recombination"/>
    <property type="evidence" value="ECO:0007669"/>
    <property type="project" value="TreeGrafter"/>
</dbReference>
<dbReference type="Gene3D" id="1.10.10.10">
    <property type="entry name" value="Winged helix-like DNA-binding domain superfamily/Winged helix DNA-binding domain"/>
    <property type="match status" value="1"/>
</dbReference>
<evidence type="ECO:0000256" key="1">
    <source>
        <dbReference type="ARBA" id="ARBA00004123"/>
    </source>
</evidence>
<evidence type="ECO:0000256" key="7">
    <source>
        <dbReference type="RuleBase" id="RU003894"/>
    </source>
</evidence>
<evidence type="ECO:0000313" key="9">
    <source>
        <dbReference type="EMBL" id="CAG8575753.1"/>
    </source>
</evidence>
<dbReference type="InterPro" id="IPR036388">
    <property type="entry name" value="WH-like_DNA-bd_sf"/>
</dbReference>
<dbReference type="Proteomes" id="UP000789375">
    <property type="component" value="Unassembled WGS sequence"/>
</dbReference>
<organism evidence="9 10">
    <name type="scientific">Funneliformis mosseae</name>
    <name type="common">Endomycorrhizal fungus</name>
    <name type="synonym">Glomus mosseae</name>
    <dbReference type="NCBI Taxonomy" id="27381"/>
    <lineage>
        <taxon>Eukaryota</taxon>
        <taxon>Fungi</taxon>
        <taxon>Fungi incertae sedis</taxon>
        <taxon>Mucoromycota</taxon>
        <taxon>Glomeromycotina</taxon>
        <taxon>Glomeromycetes</taxon>
        <taxon>Glomerales</taxon>
        <taxon>Glomeraceae</taxon>
        <taxon>Funneliformis</taxon>
    </lineage>
</organism>
<sequence>MKNISSFRNNGFQLCKILPSAKTIEHRNLGFRQQETIAKESTSPAKPKKVPNHPKYEDMIHEAIVALENRKGSSRQAIKKYIVNTYKLSDNINTNHRFRMAVNKDVKNGLFFFTKAPGPSGTIKLVKEVLIKEEKEEPEKMGKSSSFQY</sequence>
<dbReference type="CDD" id="cd00073">
    <property type="entry name" value="H15"/>
    <property type="match status" value="1"/>
</dbReference>
<dbReference type="GO" id="GO:0006334">
    <property type="term" value="P:nucleosome assembly"/>
    <property type="evidence" value="ECO:0007669"/>
    <property type="project" value="InterPro"/>
</dbReference>
<proteinExistence type="inferred from homology"/>
<comment type="caution">
    <text evidence="9">The sequence shown here is derived from an EMBL/GenBank/DDBJ whole genome shotgun (WGS) entry which is preliminary data.</text>
</comment>
<keyword evidence="6 7" id="KW-0539">Nucleus</keyword>
<dbReference type="InterPro" id="IPR005818">
    <property type="entry name" value="Histone_H1/H5_H15"/>
</dbReference>
<evidence type="ECO:0000256" key="5">
    <source>
        <dbReference type="ARBA" id="ARBA00023125"/>
    </source>
</evidence>
<reference evidence="9" key="1">
    <citation type="submission" date="2021-06" db="EMBL/GenBank/DDBJ databases">
        <authorList>
            <person name="Kallberg Y."/>
            <person name="Tangrot J."/>
            <person name="Rosling A."/>
        </authorList>
    </citation>
    <scope>NUCLEOTIDE SEQUENCE</scope>
    <source>
        <strain evidence="9">87-6 pot B 2015</strain>
    </source>
</reference>
<dbReference type="SUPFAM" id="SSF46785">
    <property type="entry name" value="Winged helix' DNA-binding domain"/>
    <property type="match status" value="1"/>
</dbReference>
<feature type="non-terminal residue" evidence="9">
    <location>
        <position position="149"/>
    </location>
</feature>
<dbReference type="GO" id="GO:0030527">
    <property type="term" value="F:structural constituent of chromatin"/>
    <property type="evidence" value="ECO:0007669"/>
    <property type="project" value="InterPro"/>
</dbReference>
<feature type="domain" description="H15" evidence="8">
    <location>
        <begin position="52"/>
        <end position="127"/>
    </location>
</feature>
<dbReference type="PROSITE" id="PS51504">
    <property type="entry name" value="H15"/>
    <property type="match status" value="1"/>
</dbReference>